<dbReference type="Proteomes" id="UP000250434">
    <property type="component" value="Chromosome"/>
</dbReference>
<name>A0A344L9I9_9PSEU</name>
<dbReference type="EMBL" id="CP015163">
    <property type="protein sequence ID" value="AXB44713.1"/>
    <property type="molecule type" value="Genomic_DNA"/>
</dbReference>
<dbReference type="KEGG" id="aab:A4R43_21215"/>
<evidence type="ECO:0000313" key="2">
    <source>
        <dbReference type="Proteomes" id="UP000250434"/>
    </source>
</evidence>
<reference evidence="1 2" key="1">
    <citation type="submission" date="2016-04" db="EMBL/GenBank/DDBJ databases">
        <title>Complete genome sequence and analysis of deep-sea sediment isolate, Amycolatopsis sp. WP1.</title>
        <authorList>
            <person name="Wang H."/>
            <person name="Chen S."/>
            <person name="Wu Q."/>
        </authorList>
    </citation>
    <scope>NUCLEOTIDE SEQUENCE [LARGE SCALE GENOMIC DNA]</scope>
    <source>
        <strain evidence="1 2">WP1</strain>
    </source>
</reference>
<dbReference type="AlphaFoldDB" id="A0A344L9I9"/>
<protein>
    <submittedName>
        <fullName evidence="1">Uncharacterized protein</fullName>
    </submittedName>
</protein>
<evidence type="ECO:0000313" key="1">
    <source>
        <dbReference type="EMBL" id="AXB44713.1"/>
    </source>
</evidence>
<sequence length="114" mass="11564">MATATTAKGEIVSIISKFVTGSVAVLALGLAGGLAAPAAAASAAQAVPVSSVDPCAKYLKQARDHEAAAKEHLVAADKAKKAGDAKLAEYHRKRAAERQAAAKAAYAAYNKCRT</sequence>
<dbReference type="RefSeq" id="WP_113693968.1">
    <property type="nucleotide sequence ID" value="NZ_CP015163.1"/>
</dbReference>
<gene>
    <name evidence="1" type="ORF">A4R43_21215</name>
</gene>
<accession>A0A344L9I9</accession>
<organism evidence="1 2">
    <name type="scientific">Amycolatopsis albispora</name>
    <dbReference type="NCBI Taxonomy" id="1804986"/>
    <lineage>
        <taxon>Bacteria</taxon>
        <taxon>Bacillati</taxon>
        <taxon>Actinomycetota</taxon>
        <taxon>Actinomycetes</taxon>
        <taxon>Pseudonocardiales</taxon>
        <taxon>Pseudonocardiaceae</taxon>
        <taxon>Amycolatopsis</taxon>
    </lineage>
</organism>
<keyword evidence="2" id="KW-1185">Reference proteome</keyword>
<proteinExistence type="predicted"/>